<evidence type="ECO:0000256" key="3">
    <source>
        <dbReference type="ARBA" id="ARBA00022527"/>
    </source>
</evidence>
<feature type="domain" description="RBD" evidence="17">
    <location>
        <begin position="78"/>
        <end position="150"/>
    </location>
</feature>
<evidence type="ECO:0000313" key="18">
    <source>
        <dbReference type="Ensembl" id="ENSSRHP00000021824.1"/>
    </source>
</evidence>
<dbReference type="Pfam" id="PF02196">
    <property type="entry name" value="RBD"/>
    <property type="match status" value="1"/>
</dbReference>
<keyword evidence="5" id="KW-0808">Transferase</keyword>
<dbReference type="InterPro" id="IPR051681">
    <property type="entry name" value="Ser/Thr_Kinases-Pseudokinases"/>
</dbReference>
<keyword evidence="4" id="KW-0597">Phosphoprotein</keyword>
<dbReference type="GO" id="GO:0004709">
    <property type="term" value="F:MAP kinase kinase kinase activity"/>
    <property type="evidence" value="ECO:0007669"/>
    <property type="project" value="TreeGrafter"/>
</dbReference>
<dbReference type="SMART" id="SM00220">
    <property type="entry name" value="S_TKc"/>
    <property type="match status" value="1"/>
</dbReference>
<dbReference type="InterPro" id="IPR002219">
    <property type="entry name" value="PKC_DAG/PE"/>
</dbReference>
<evidence type="ECO:0000256" key="1">
    <source>
        <dbReference type="ARBA" id="ARBA00010507"/>
    </source>
</evidence>
<feature type="region of interest" description="Disordered" evidence="14">
    <location>
        <begin position="235"/>
        <end position="261"/>
    </location>
</feature>
<dbReference type="SUPFAM" id="SSF56112">
    <property type="entry name" value="Protein kinase-like (PK-like)"/>
    <property type="match status" value="1"/>
</dbReference>
<dbReference type="CDD" id="cd17134">
    <property type="entry name" value="RBD_BRAF"/>
    <property type="match status" value="1"/>
</dbReference>
<evidence type="ECO:0000259" key="15">
    <source>
        <dbReference type="PROSITE" id="PS50011"/>
    </source>
</evidence>
<dbReference type="EC" id="2.7.11.1" evidence="2"/>
<dbReference type="PROSITE" id="PS00479">
    <property type="entry name" value="ZF_DAG_PE_1"/>
    <property type="match status" value="1"/>
</dbReference>
<reference evidence="18" key="2">
    <citation type="submission" date="2025-09" db="UniProtKB">
        <authorList>
            <consortium name="Ensembl"/>
        </authorList>
    </citation>
    <scope>IDENTIFICATION</scope>
</reference>
<dbReference type="Proteomes" id="UP000472270">
    <property type="component" value="Unassembled WGS sequence"/>
</dbReference>
<accession>A0A673H5L8</accession>
<dbReference type="PRINTS" id="PR00008">
    <property type="entry name" value="DAGPEDOMAIN"/>
</dbReference>
<keyword evidence="6" id="KW-0479">Metal-binding</keyword>
<evidence type="ECO:0000256" key="5">
    <source>
        <dbReference type="ARBA" id="ARBA00022679"/>
    </source>
</evidence>
<dbReference type="GO" id="GO:0005829">
    <property type="term" value="C:cytosol"/>
    <property type="evidence" value="ECO:0007669"/>
    <property type="project" value="TreeGrafter"/>
</dbReference>
<evidence type="ECO:0000256" key="4">
    <source>
        <dbReference type="ARBA" id="ARBA00022553"/>
    </source>
</evidence>
<evidence type="ECO:0000256" key="11">
    <source>
        <dbReference type="ARBA" id="ARBA00047899"/>
    </source>
</evidence>
<dbReference type="Gene3D" id="1.10.510.10">
    <property type="entry name" value="Transferase(Phosphotransferase) domain 1"/>
    <property type="match status" value="1"/>
</dbReference>
<evidence type="ECO:0000256" key="13">
    <source>
        <dbReference type="PROSITE-ProRule" id="PRU10141"/>
    </source>
</evidence>
<dbReference type="PROSITE" id="PS00108">
    <property type="entry name" value="PROTEIN_KINASE_ST"/>
    <property type="match status" value="1"/>
</dbReference>
<feature type="domain" description="Protein kinase" evidence="15">
    <location>
        <begin position="300"/>
        <end position="560"/>
    </location>
</feature>
<dbReference type="FunFam" id="3.10.20.90:FF:000015">
    <property type="entry name" value="B-Raf proto-oncogene serine/threonine-protein kinase"/>
    <property type="match status" value="1"/>
</dbReference>
<evidence type="ECO:0000256" key="2">
    <source>
        <dbReference type="ARBA" id="ARBA00012513"/>
    </source>
</evidence>
<evidence type="ECO:0000259" key="16">
    <source>
        <dbReference type="PROSITE" id="PS50081"/>
    </source>
</evidence>
<evidence type="ECO:0000256" key="14">
    <source>
        <dbReference type="SAM" id="MobiDB-lite"/>
    </source>
</evidence>
<evidence type="ECO:0000256" key="8">
    <source>
        <dbReference type="ARBA" id="ARBA00022777"/>
    </source>
</evidence>
<dbReference type="PANTHER" id="PTHR44329:SF240">
    <property type="entry name" value="SERINE_THREONINE-PROTEIN KINASE B-RAF"/>
    <property type="match status" value="1"/>
</dbReference>
<dbReference type="Ensembl" id="ENSSRHT00000022502.1">
    <property type="protein sequence ID" value="ENSSRHP00000021824.1"/>
    <property type="gene ID" value="ENSSRHG00000008852.1"/>
</dbReference>
<comment type="similarity">
    <text evidence="1">Belongs to the protein kinase superfamily. TKL Ser/Thr protein kinase family. RAF subfamily.</text>
</comment>
<keyword evidence="3" id="KW-0723">Serine/threonine-protein kinase</keyword>
<dbReference type="PROSITE" id="PS50011">
    <property type="entry name" value="PROTEIN_KINASE_DOM"/>
    <property type="match status" value="1"/>
</dbReference>
<evidence type="ECO:0000256" key="6">
    <source>
        <dbReference type="ARBA" id="ARBA00022723"/>
    </source>
</evidence>
<evidence type="ECO:0000256" key="9">
    <source>
        <dbReference type="ARBA" id="ARBA00022833"/>
    </source>
</evidence>
<comment type="catalytic activity">
    <reaction evidence="12">
        <text>L-seryl-[protein] + ATP = O-phospho-L-seryl-[protein] + ADP + H(+)</text>
        <dbReference type="Rhea" id="RHEA:17989"/>
        <dbReference type="Rhea" id="RHEA-COMP:9863"/>
        <dbReference type="Rhea" id="RHEA-COMP:11604"/>
        <dbReference type="ChEBI" id="CHEBI:15378"/>
        <dbReference type="ChEBI" id="CHEBI:29999"/>
        <dbReference type="ChEBI" id="CHEBI:30616"/>
        <dbReference type="ChEBI" id="CHEBI:83421"/>
        <dbReference type="ChEBI" id="CHEBI:456216"/>
        <dbReference type="EC" id="2.7.11.1"/>
    </reaction>
</comment>
<dbReference type="InterPro" id="IPR029071">
    <property type="entry name" value="Ubiquitin-like_domsf"/>
</dbReference>
<evidence type="ECO:0000259" key="17">
    <source>
        <dbReference type="PROSITE" id="PS50898"/>
    </source>
</evidence>
<dbReference type="InterPro" id="IPR000719">
    <property type="entry name" value="Prot_kinase_dom"/>
</dbReference>
<name>A0A673H5L8_9TELE</name>
<evidence type="ECO:0000256" key="12">
    <source>
        <dbReference type="ARBA" id="ARBA00048679"/>
    </source>
</evidence>
<feature type="compositionally biased region" description="Basic and acidic residues" evidence="14">
    <location>
        <begin position="243"/>
        <end position="258"/>
    </location>
</feature>
<dbReference type="Pfam" id="PF07714">
    <property type="entry name" value="PK_Tyr_Ser-Thr"/>
    <property type="match status" value="1"/>
</dbReference>
<dbReference type="PANTHER" id="PTHR44329">
    <property type="entry name" value="SERINE/THREONINE-PROTEIN KINASE TNNI3K-RELATED"/>
    <property type="match status" value="1"/>
</dbReference>
<keyword evidence="19" id="KW-1185">Reference proteome</keyword>
<dbReference type="Gene3D" id="3.10.20.90">
    <property type="entry name" value="Phosphatidylinositol 3-kinase Catalytic Subunit, Chain A, domain 1"/>
    <property type="match status" value="1"/>
</dbReference>
<organism evidence="18 19">
    <name type="scientific">Sinocyclocheilus rhinocerous</name>
    <dbReference type="NCBI Taxonomy" id="307959"/>
    <lineage>
        <taxon>Eukaryota</taxon>
        <taxon>Metazoa</taxon>
        <taxon>Chordata</taxon>
        <taxon>Craniata</taxon>
        <taxon>Vertebrata</taxon>
        <taxon>Euteleostomi</taxon>
        <taxon>Actinopterygii</taxon>
        <taxon>Neopterygii</taxon>
        <taxon>Teleostei</taxon>
        <taxon>Ostariophysi</taxon>
        <taxon>Cypriniformes</taxon>
        <taxon>Cyprinidae</taxon>
        <taxon>Cyprininae</taxon>
        <taxon>Sinocyclocheilus</taxon>
    </lineage>
</organism>
<dbReference type="SUPFAM" id="SSF54236">
    <property type="entry name" value="Ubiquitin-like"/>
    <property type="match status" value="1"/>
</dbReference>
<dbReference type="GO" id="GO:0046872">
    <property type="term" value="F:metal ion binding"/>
    <property type="evidence" value="ECO:0007669"/>
    <property type="project" value="UniProtKB-KW"/>
</dbReference>
<dbReference type="Pfam" id="PF00130">
    <property type="entry name" value="C1_1"/>
    <property type="match status" value="1"/>
</dbReference>
<dbReference type="SUPFAM" id="SSF57889">
    <property type="entry name" value="Cysteine-rich domain"/>
    <property type="match status" value="1"/>
</dbReference>
<evidence type="ECO:0000313" key="19">
    <source>
        <dbReference type="Proteomes" id="UP000472270"/>
    </source>
</evidence>
<keyword evidence="7 13" id="KW-0547">Nucleotide-binding</keyword>
<dbReference type="FunFam" id="1.10.510.10:FF:000036">
    <property type="entry name" value="RAF proto-oncogene serine/threonine-protein kinase"/>
    <property type="match status" value="1"/>
</dbReference>
<feature type="binding site" evidence="13">
    <location>
        <position position="326"/>
    </location>
    <ligand>
        <name>ATP</name>
        <dbReference type="ChEBI" id="CHEBI:30616"/>
    </ligand>
</feature>
<dbReference type="FunFam" id="3.30.200.20:FF:000024">
    <property type="entry name" value="B-Raf proto-oncogene serine/threonine-protein kinase"/>
    <property type="match status" value="1"/>
</dbReference>
<dbReference type="PROSITE" id="PS50898">
    <property type="entry name" value="RBD"/>
    <property type="match status" value="1"/>
</dbReference>
<sequence length="620" mass="70198">MPQAYEEYTSKLDALQQREQQLLEAIGNGTEFCSSPTPTQLDVKGPGVQSAPATPNTLAVLQTPTDVTRGNPRSPQKPIVRVFLPNKQRTVVSSRCGMTLRDSLKKALMMRGLIPECCAVYRVQDGEKKPIGWDTDISWLTGEELHVEVLENVPLTTHNFVRKTFFTLAFCDFCRKLLFQGFRCQTCGYKFHQRCSTEVPLMCVNYDQLEITLYSPVSVFSRSLCHPTVSPSKSIPIPQSFRPGEEDHRNQFGQRDRSSSAPNVHINTIEPVNIDVRTGQLKTLGRRDSSDDWEIPEGQITLGQRIGSGSFGTVYKGKWHGDVAVKMLNVTAPTPQQLQAFKNEVGVLRKTRHVNILLFMGYTTKPQLAIVTQWCEGSSLYHHLHIIETKFEMIKLIDIARQTAQGMDYLHAKSIIHRDLKSNNIFLHEDLTVKIGDFGLATVKSRWSGSHQFEQLSGSILWMAPEVIRLQDKNPYSFQSDVYAFGIVLYELMSGALPYSNINNRDQIIFMVGRGYLSPDLSKVRSNCPKAMKRLMADCLKKKREERPLFPQTLASIELLARSLPKIHRSASEPSLNRAGFQTEDFSMYICASPKTPIQAGGYGKFTYTMLYLFYLYRLN</sequence>
<protein>
    <recommendedName>
        <fullName evidence="2">non-specific serine/threonine protein kinase</fullName>
        <ecNumber evidence="2">2.7.11.1</ecNumber>
    </recommendedName>
</protein>
<dbReference type="InterPro" id="IPR001245">
    <property type="entry name" value="Ser-Thr/Tyr_kinase_cat_dom"/>
</dbReference>
<dbReference type="PROSITE" id="PS50081">
    <property type="entry name" value="ZF_DAG_PE_2"/>
    <property type="match status" value="1"/>
</dbReference>
<dbReference type="SMART" id="SM00109">
    <property type="entry name" value="C1"/>
    <property type="match status" value="1"/>
</dbReference>
<dbReference type="AlphaFoldDB" id="A0A673H5L8"/>
<feature type="domain" description="Phorbol-ester/DAG-type" evidence="16">
    <location>
        <begin position="157"/>
        <end position="203"/>
    </location>
</feature>
<dbReference type="InterPro" id="IPR011009">
    <property type="entry name" value="Kinase-like_dom_sf"/>
</dbReference>
<keyword evidence="9" id="KW-0862">Zinc</keyword>
<comment type="catalytic activity">
    <reaction evidence="11">
        <text>L-threonyl-[protein] + ATP = O-phospho-L-threonyl-[protein] + ADP + H(+)</text>
        <dbReference type="Rhea" id="RHEA:46608"/>
        <dbReference type="Rhea" id="RHEA-COMP:11060"/>
        <dbReference type="Rhea" id="RHEA-COMP:11605"/>
        <dbReference type="ChEBI" id="CHEBI:15378"/>
        <dbReference type="ChEBI" id="CHEBI:30013"/>
        <dbReference type="ChEBI" id="CHEBI:30616"/>
        <dbReference type="ChEBI" id="CHEBI:61977"/>
        <dbReference type="ChEBI" id="CHEBI:456216"/>
        <dbReference type="EC" id="2.7.11.1"/>
    </reaction>
</comment>
<evidence type="ECO:0000256" key="7">
    <source>
        <dbReference type="ARBA" id="ARBA00022741"/>
    </source>
</evidence>
<proteinExistence type="inferred from homology"/>
<dbReference type="PROSITE" id="PS00107">
    <property type="entry name" value="PROTEIN_KINASE_ATP"/>
    <property type="match status" value="1"/>
</dbReference>
<dbReference type="InterPro" id="IPR008271">
    <property type="entry name" value="Ser/Thr_kinase_AS"/>
</dbReference>
<dbReference type="InterPro" id="IPR046349">
    <property type="entry name" value="C1-like_sf"/>
</dbReference>
<keyword evidence="10 13" id="KW-0067">ATP-binding</keyword>
<evidence type="ECO:0000256" key="10">
    <source>
        <dbReference type="ARBA" id="ARBA00022840"/>
    </source>
</evidence>
<keyword evidence="8" id="KW-0418">Kinase</keyword>
<dbReference type="InterPro" id="IPR017441">
    <property type="entry name" value="Protein_kinase_ATP_BS"/>
</dbReference>
<dbReference type="FunFam" id="3.30.60.20:FF:000004">
    <property type="entry name" value="B-Raf proto-oncogene serine/threonine-protein kinase"/>
    <property type="match status" value="1"/>
</dbReference>
<reference evidence="18" key="1">
    <citation type="submission" date="2025-08" db="UniProtKB">
        <authorList>
            <consortium name="Ensembl"/>
        </authorList>
    </citation>
    <scope>IDENTIFICATION</scope>
</reference>
<dbReference type="SMART" id="SM00455">
    <property type="entry name" value="RBD"/>
    <property type="match status" value="1"/>
</dbReference>
<dbReference type="Gene3D" id="3.30.200.20">
    <property type="entry name" value="Phosphorylase Kinase, domain 1"/>
    <property type="match status" value="1"/>
</dbReference>
<dbReference type="Gene3D" id="3.30.60.20">
    <property type="match status" value="1"/>
</dbReference>
<dbReference type="GO" id="GO:0005739">
    <property type="term" value="C:mitochondrion"/>
    <property type="evidence" value="ECO:0007669"/>
    <property type="project" value="TreeGrafter"/>
</dbReference>
<dbReference type="CDD" id="cd14151">
    <property type="entry name" value="STKc_B-Raf"/>
    <property type="match status" value="1"/>
</dbReference>
<dbReference type="InterPro" id="IPR020454">
    <property type="entry name" value="DAG/PE-bd"/>
</dbReference>
<dbReference type="InterPro" id="IPR003116">
    <property type="entry name" value="RBD_dom"/>
</dbReference>
<dbReference type="GO" id="GO:0005524">
    <property type="term" value="F:ATP binding"/>
    <property type="evidence" value="ECO:0007669"/>
    <property type="project" value="UniProtKB-UniRule"/>
</dbReference>
<gene>
    <name evidence="18" type="primary">braf</name>
</gene>
<dbReference type="GO" id="GO:0005886">
    <property type="term" value="C:plasma membrane"/>
    <property type="evidence" value="ECO:0007669"/>
    <property type="project" value="TreeGrafter"/>
</dbReference>